<protein>
    <submittedName>
        <fullName evidence="1">Uncharacterized protein</fullName>
    </submittedName>
</protein>
<name>A0AAV2ANS6_9ARAC</name>
<gene>
    <name evidence="1" type="ORF">LARSCL_LOCUS13700</name>
</gene>
<feature type="non-terminal residue" evidence="1">
    <location>
        <position position="74"/>
    </location>
</feature>
<keyword evidence="2" id="KW-1185">Reference proteome</keyword>
<proteinExistence type="predicted"/>
<accession>A0AAV2ANS6</accession>
<dbReference type="AlphaFoldDB" id="A0AAV2ANS6"/>
<evidence type="ECO:0000313" key="1">
    <source>
        <dbReference type="EMBL" id="CAL1285425.1"/>
    </source>
</evidence>
<dbReference type="Proteomes" id="UP001497382">
    <property type="component" value="Unassembled WGS sequence"/>
</dbReference>
<organism evidence="1 2">
    <name type="scientific">Larinioides sclopetarius</name>
    <dbReference type="NCBI Taxonomy" id="280406"/>
    <lineage>
        <taxon>Eukaryota</taxon>
        <taxon>Metazoa</taxon>
        <taxon>Ecdysozoa</taxon>
        <taxon>Arthropoda</taxon>
        <taxon>Chelicerata</taxon>
        <taxon>Arachnida</taxon>
        <taxon>Araneae</taxon>
        <taxon>Araneomorphae</taxon>
        <taxon>Entelegynae</taxon>
        <taxon>Araneoidea</taxon>
        <taxon>Araneidae</taxon>
        <taxon>Larinioides</taxon>
    </lineage>
</organism>
<evidence type="ECO:0000313" key="2">
    <source>
        <dbReference type="Proteomes" id="UP001497382"/>
    </source>
</evidence>
<comment type="caution">
    <text evidence="1">The sequence shown here is derived from an EMBL/GenBank/DDBJ whole genome shotgun (WGS) entry which is preliminary data.</text>
</comment>
<reference evidence="1 2" key="1">
    <citation type="submission" date="2024-04" db="EMBL/GenBank/DDBJ databases">
        <authorList>
            <person name="Rising A."/>
            <person name="Reimegard J."/>
            <person name="Sonavane S."/>
            <person name="Akerstrom W."/>
            <person name="Nylinder S."/>
            <person name="Hedman E."/>
            <person name="Kallberg Y."/>
        </authorList>
    </citation>
    <scope>NUCLEOTIDE SEQUENCE [LARGE SCALE GENOMIC DNA]</scope>
</reference>
<sequence length="74" mass="8229">RSSCRTAFSVETKVLCALRLFAGGSYQKCVANDILNCMSQQSVSNCLRSVTEAINNLLLAEVVQFPELERLKLF</sequence>
<feature type="non-terminal residue" evidence="1">
    <location>
        <position position="1"/>
    </location>
</feature>
<dbReference type="EMBL" id="CAXIEN010000190">
    <property type="protein sequence ID" value="CAL1285425.1"/>
    <property type="molecule type" value="Genomic_DNA"/>
</dbReference>